<gene>
    <name evidence="3 4 5" type="primary">LOC136117248</name>
    <name evidence="2" type="synonym">LOC139352845</name>
</gene>
<name>A0ABM4TQF2_DROSZ</name>
<evidence type="ECO:0000313" key="4">
    <source>
        <dbReference type="RefSeq" id="XP_070852204.1"/>
    </source>
</evidence>
<dbReference type="SUPFAM" id="SSF56672">
    <property type="entry name" value="DNA/RNA polymerases"/>
    <property type="match status" value="1"/>
</dbReference>
<dbReference type="RefSeq" id="XP_070852204.1">
    <property type="nucleotide sequence ID" value="XM_070996103.1"/>
</dbReference>
<accession>A0ABM4TQF2</accession>
<reference evidence="2 3" key="1">
    <citation type="submission" date="2025-05" db="UniProtKB">
        <authorList>
            <consortium name="RefSeq"/>
        </authorList>
    </citation>
    <scope>IDENTIFICATION</scope>
</reference>
<dbReference type="RefSeq" id="XP_070851584.1">
    <property type="nucleotide sequence ID" value="XM_070995483.1"/>
</dbReference>
<evidence type="ECO:0000313" key="3">
    <source>
        <dbReference type="RefSeq" id="XP_070852203.1"/>
    </source>
</evidence>
<keyword evidence="1" id="KW-1185">Reference proteome</keyword>
<dbReference type="GeneID" id="136117248"/>
<dbReference type="Proteomes" id="UP001652628">
    <property type="component" value="Chromosome 3"/>
</dbReference>
<evidence type="ECO:0000313" key="2">
    <source>
        <dbReference type="RefSeq" id="XP_070851584.1"/>
    </source>
</evidence>
<dbReference type="RefSeq" id="XP_070852203.1">
    <property type="nucleotide sequence ID" value="XM_070996102.1"/>
</dbReference>
<evidence type="ECO:0000313" key="5">
    <source>
        <dbReference type="RefSeq" id="XP_070852205.1"/>
    </source>
</evidence>
<dbReference type="PANTHER" id="PTHR47331:SF1">
    <property type="entry name" value="GAG-LIKE PROTEIN"/>
    <property type="match status" value="1"/>
</dbReference>
<protein>
    <submittedName>
        <fullName evidence="2 3">Uncharacterized protein</fullName>
    </submittedName>
</protein>
<dbReference type="InterPro" id="IPR043502">
    <property type="entry name" value="DNA/RNA_pol_sf"/>
</dbReference>
<dbReference type="RefSeq" id="XP_070852205.1">
    <property type="nucleotide sequence ID" value="XM_070996104.1"/>
</dbReference>
<organism evidence="1 4">
    <name type="scientific">Drosophila suzukii</name>
    <name type="common">Spotted-wing drosophila fruit fly</name>
    <dbReference type="NCBI Taxonomy" id="28584"/>
    <lineage>
        <taxon>Eukaryota</taxon>
        <taxon>Metazoa</taxon>
        <taxon>Ecdysozoa</taxon>
        <taxon>Arthropoda</taxon>
        <taxon>Hexapoda</taxon>
        <taxon>Insecta</taxon>
        <taxon>Pterygota</taxon>
        <taxon>Neoptera</taxon>
        <taxon>Endopterygota</taxon>
        <taxon>Diptera</taxon>
        <taxon>Brachycera</taxon>
        <taxon>Muscomorpha</taxon>
        <taxon>Ephydroidea</taxon>
        <taxon>Drosophilidae</taxon>
        <taxon>Drosophila</taxon>
        <taxon>Sophophora</taxon>
    </lineage>
</organism>
<dbReference type="PANTHER" id="PTHR47331">
    <property type="entry name" value="PHD-TYPE DOMAIN-CONTAINING PROTEIN"/>
    <property type="match status" value="1"/>
</dbReference>
<proteinExistence type="predicted"/>
<sequence length="145" mass="16830">MKRVAKESDRIWYLPHFGVENPNKPVKIRLVFDAAARVVEFSAETTSPWHIFSSTSEKAQSESIKEMFHRVLIRPEDRCAHRFLWRDGDDQRDPDVYEMRVMTFGAACSPSAAHHVKTLNAKRFMDSDPRAVKAIVDYHYYLLCG</sequence>
<evidence type="ECO:0000313" key="1">
    <source>
        <dbReference type="Proteomes" id="UP001652628"/>
    </source>
</evidence>